<dbReference type="AlphaFoldDB" id="A0ABD0R2N7"/>
<organism evidence="1 2">
    <name type="scientific">Cirrhinus mrigala</name>
    <name type="common">Mrigala</name>
    <dbReference type="NCBI Taxonomy" id="683832"/>
    <lineage>
        <taxon>Eukaryota</taxon>
        <taxon>Metazoa</taxon>
        <taxon>Chordata</taxon>
        <taxon>Craniata</taxon>
        <taxon>Vertebrata</taxon>
        <taxon>Euteleostomi</taxon>
        <taxon>Actinopterygii</taxon>
        <taxon>Neopterygii</taxon>
        <taxon>Teleostei</taxon>
        <taxon>Ostariophysi</taxon>
        <taxon>Cypriniformes</taxon>
        <taxon>Cyprinidae</taxon>
        <taxon>Labeoninae</taxon>
        <taxon>Labeonini</taxon>
        <taxon>Cirrhinus</taxon>
    </lineage>
</organism>
<protein>
    <submittedName>
        <fullName evidence="1">Uncharacterized protein</fullName>
    </submittedName>
</protein>
<dbReference type="Proteomes" id="UP001529510">
    <property type="component" value="Unassembled WGS sequence"/>
</dbReference>
<name>A0ABD0R2N7_CIRMR</name>
<sequence>MSVSVSECPGVKLLDPVVTECSVTRSERRDANGSICELLLAGRDKDMVVQAGSKQEQT</sequence>
<gene>
    <name evidence="1" type="ORF">M9458_010494</name>
</gene>
<keyword evidence="2" id="KW-1185">Reference proteome</keyword>
<evidence type="ECO:0000313" key="1">
    <source>
        <dbReference type="EMBL" id="KAL0192198.1"/>
    </source>
</evidence>
<proteinExistence type="predicted"/>
<dbReference type="EMBL" id="JAMKFB020000005">
    <property type="protein sequence ID" value="KAL0192198.1"/>
    <property type="molecule type" value="Genomic_DNA"/>
</dbReference>
<comment type="caution">
    <text evidence="1">The sequence shown here is derived from an EMBL/GenBank/DDBJ whole genome shotgun (WGS) entry which is preliminary data.</text>
</comment>
<feature type="non-terminal residue" evidence="1">
    <location>
        <position position="58"/>
    </location>
</feature>
<reference evidence="1 2" key="1">
    <citation type="submission" date="2024-05" db="EMBL/GenBank/DDBJ databases">
        <title>Genome sequencing and assembly of Indian major carp, Cirrhinus mrigala (Hamilton, 1822).</title>
        <authorList>
            <person name="Mohindra V."/>
            <person name="Chowdhury L.M."/>
            <person name="Lal K."/>
            <person name="Jena J.K."/>
        </authorList>
    </citation>
    <scope>NUCLEOTIDE SEQUENCE [LARGE SCALE GENOMIC DNA]</scope>
    <source>
        <strain evidence="1">CM1030</strain>
        <tissue evidence="1">Blood</tissue>
    </source>
</reference>
<accession>A0ABD0R2N7</accession>
<evidence type="ECO:0000313" key="2">
    <source>
        <dbReference type="Proteomes" id="UP001529510"/>
    </source>
</evidence>